<dbReference type="VEuPathDB" id="FungiDB:yc1106_08882"/>
<evidence type="ECO:0000313" key="6">
    <source>
        <dbReference type="Proteomes" id="UP001056012"/>
    </source>
</evidence>
<keyword evidence="3" id="KW-0539">Nucleus</keyword>
<evidence type="ECO:0008006" key="7">
    <source>
        <dbReference type="Google" id="ProtNLM"/>
    </source>
</evidence>
<feature type="region of interest" description="Disordered" evidence="4">
    <location>
        <begin position="87"/>
        <end position="118"/>
    </location>
</feature>
<dbReference type="CDD" id="cd12148">
    <property type="entry name" value="fungal_TF_MHR"/>
    <property type="match status" value="1"/>
</dbReference>
<dbReference type="Proteomes" id="UP001056012">
    <property type="component" value="Chromosome 7"/>
</dbReference>
<keyword evidence="2" id="KW-0804">Transcription</keyword>
<sequence length="668" mass="74943">MDLPNNTSNHAKKRISKSPHRSCWQCKKRRIHGNVVQKSVTSLSSLDQTMTVPAGEEEHTCSVHMAERLSKLEQLFERFVCRKNSTSCASNGMPQSPPLTAPGSHERTSKWCKSESMSDTPNATSIGDGILGAQTWTSAPSIRTLVDKQESKAQSEGHENDPAHKCLVAMLPSQHDADVVFESSNGWMILDGIYRASKDIYVHQDIQSYALDMQAVAQERTIIVARTLLHLAICINALPPDFDMSRLSSIRDLDGTMKNYVAIVTSMVASSDEQMMTLHGLETLLLLAFYHVNNGSLRHSWLVVRRGLNLAHLMGFQRIVSHGNCKPNIPTLCNARGIWRTFVDLDRYLSLYLRLPFGAEGYPLPPDADQHLIHRSRINEISRQVAELDREVSPQGYSAALKLDERLESYMRELPKEFWEIPNVPSTARSPESLAALDRLIVQVLHFETKIFIHLPYLLRAHHDGRYDYSKVTALHASRNVLMRWFALRNANITQACCRVAETAVFIAAVTLVLDIVIELGSKDKMEVQKTKGADFAMVCRLIGEMEKLARTSTREKTAARSAMALKKILTSLDPSKQAAGKTRHTIPFFGTVEMEFQKLPVRTGFDVDSDAGKLMDTTASAHRLPVFSFTNNSLWPQPEGDSASELDWDIIVFDGLEDRDTQGNWVF</sequence>
<feature type="compositionally biased region" description="Basic and acidic residues" evidence="4">
    <location>
        <begin position="104"/>
        <end position="113"/>
    </location>
</feature>
<evidence type="ECO:0000313" key="5">
    <source>
        <dbReference type="EMBL" id="USP81608.1"/>
    </source>
</evidence>
<name>A0A9Q9DUZ9_CURCL</name>
<feature type="compositionally biased region" description="Basic residues" evidence="4">
    <location>
        <begin position="10"/>
        <end position="21"/>
    </location>
</feature>
<evidence type="ECO:0000256" key="2">
    <source>
        <dbReference type="ARBA" id="ARBA00023163"/>
    </source>
</evidence>
<evidence type="ECO:0000256" key="1">
    <source>
        <dbReference type="ARBA" id="ARBA00023015"/>
    </source>
</evidence>
<evidence type="ECO:0000256" key="3">
    <source>
        <dbReference type="ARBA" id="ARBA00023242"/>
    </source>
</evidence>
<dbReference type="OrthoDB" id="5392779at2759"/>
<dbReference type="PANTHER" id="PTHR47840:SF1">
    <property type="entry name" value="ZN(II)2CYS6 TRANSCRIPTION FACTOR (EUROFUNG)"/>
    <property type="match status" value="1"/>
</dbReference>
<dbReference type="EMBL" id="CP089280">
    <property type="protein sequence ID" value="USP81608.1"/>
    <property type="molecule type" value="Genomic_DNA"/>
</dbReference>
<reference evidence="5" key="1">
    <citation type="submission" date="2021-12" db="EMBL/GenBank/DDBJ databases">
        <title>Curvularia clavata genome.</title>
        <authorList>
            <person name="Cao Y."/>
        </authorList>
    </citation>
    <scope>NUCLEOTIDE SEQUENCE</scope>
    <source>
        <strain evidence="5">Yc1106</strain>
    </source>
</reference>
<keyword evidence="1" id="KW-0805">Transcription regulation</keyword>
<organism evidence="5 6">
    <name type="scientific">Curvularia clavata</name>
    <dbReference type="NCBI Taxonomy" id="95742"/>
    <lineage>
        <taxon>Eukaryota</taxon>
        <taxon>Fungi</taxon>
        <taxon>Dikarya</taxon>
        <taxon>Ascomycota</taxon>
        <taxon>Pezizomycotina</taxon>
        <taxon>Dothideomycetes</taxon>
        <taxon>Pleosporomycetidae</taxon>
        <taxon>Pleosporales</taxon>
        <taxon>Pleosporineae</taxon>
        <taxon>Pleosporaceae</taxon>
        <taxon>Curvularia</taxon>
    </lineage>
</organism>
<accession>A0A9Q9DUZ9</accession>
<gene>
    <name evidence="5" type="ORF">yc1106_08882</name>
</gene>
<proteinExistence type="predicted"/>
<dbReference type="AlphaFoldDB" id="A0A9Q9DUZ9"/>
<keyword evidence="6" id="KW-1185">Reference proteome</keyword>
<evidence type="ECO:0000256" key="4">
    <source>
        <dbReference type="SAM" id="MobiDB-lite"/>
    </source>
</evidence>
<feature type="region of interest" description="Disordered" evidence="4">
    <location>
        <begin position="1"/>
        <end position="21"/>
    </location>
</feature>
<protein>
    <recommendedName>
        <fullName evidence="7">Transcription factor domain-containing protein</fullName>
    </recommendedName>
</protein>
<dbReference type="PANTHER" id="PTHR47840">
    <property type="entry name" value="ZN(II)2CYS6 TRANSCRIPTION FACTOR (EUROFUNG)-RELATED"/>
    <property type="match status" value="1"/>
</dbReference>